<dbReference type="InterPro" id="IPR036770">
    <property type="entry name" value="Ankyrin_rpt-contain_sf"/>
</dbReference>
<accession>A0AAI8YCV4</accession>
<dbReference type="SUPFAM" id="SSF48403">
    <property type="entry name" value="Ankyrin repeat"/>
    <property type="match status" value="1"/>
</dbReference>
<proteinExistence type="predicted"/>
<sequence>MSGPQVETSECRDILRYAFLNDAAQVQSFIENIARREQQSFAVIAMASRDEAGSSMLHYAALKGHVEMADRILAEFNNYRPDLIIPFAARKGHRYFCEVMLEAGANATTKNNAGKTPVGFAREALATNEAKLVDAQGKLSTQDDEAAMTKGAEEITRLQDVKQKLEGTFQYLEGKVRASDQARGNAA</sequence>
<evidence type="ECO:0000313" key="2">
    <source>
        <dbReference type="Proteomes" id="UP001295740"/>
    </source>
</evidence>
<dbReference type="PRINTS" id="PR01415">
    <property type="entry name" value="ANKYRIN"/>
</dbReference>
<protein>
    <submittedName>
        <fullName evidence="1">Uu.00g027760.m01.CDS01</fullName>
    </submittedName>
</protein>
<organism evidence="1 2">
    <name type="scientific">Anthostomella pinea</name>
    <dbReference type="NCBI Taxonomy" id="933095"/>
    <lineage>
        <taxon>Eukaryota</taxon>
        <taxon>Fungi</taxon>
        <taxon>Dikarya</taxon>
        <taxon>Ascomycota</taxon>
        <taxon>Pezizomycotina</taxon>
        <taxon>Sordariomycetes</taxon>
        <taxon>Xylariomycetidae</taxon>
        <taxon>Xylariales</taxon>
        <taxon>Xylariaceae</taxon>
        <taxon>Anthostomella</taxon>
    </lineage>
</organism>
<name>A0AAI8YCV4_9PEZI</name>
<dbReference type="InterPro" id="IPR002110">
    <property type="entry name" value="Ankyrin_rpt"/>
</dbReference>
<evidence type="ECO:0000313" key="1">
    <source>
        <dbReference type="EMBL" id="CAJ2499923.1"/>
    </source>
</evidence>
<comment type="caution">
    <text evidence="1">The sequence shown here is derived from an EMBL/GenBank/DDBJ whole genome shotgun (WGS) entry which is preliminary data.</text>
</comment>
<dbReference type="AlphaFoldDB" id="A0AAI8YCV4"/>
<reference evidence="1" key="1">
    <citation type="submission" date="2023-10" db="EMBL/GenBank/DDBJ databases">
        <authorList>
            <person name="Hackl T."/>
        </authorList>
    </citation>
    <scope>NUCLEOTIDE SEQUENCE</scope>
</reference>
<keyword evidence="2" id="KW-1185">Reference proteome</keyword>
<gene>
    <name evidence="1" type="ORF">KHLLAP_LOCUS391</name>
</gene>
<dbReference type="Gene3D" id="1.25.40.20">
    <property type="entry name" value="Ankyrin repeat-containing domain"/>
    <property type="match status" value="1"/>
</dbReference>
<dbReference type="EMBL" id="CAUWAG010000003">
    <property type="protein sequence ID" value="CAJ2499923.1"/>
    <property type="molecule type" value="Genomic_DNA"/>
</dbReference>
<dbReference type="Proteomes" id="UP001295740">
    <property type="component" value="Unassembled WGS sequence"/>
</dbReference>